<feature type="domain" description="Histidine kinase" evidence="12">
    <location>
        <begin position="223"/>
        <end position="428"/>
    </location>
</feature>
<evidence type="ECO:0000256" key="4">
    <source>
        <dbReference type="ARBA" id="ARBA00022553"/>
    </source>
</evidence>
<dbReference type="InterPro" id="IPR036097">
    <property type="entry name" value="HisK_dim/P_sf"/>
</dbReference>
<dbReference type="PROSITE" id="PS50109">
    <property type="entry name" value="HIS_KIN"/>
    <property type="match status" value="1"/>
</dbReference>
<feature type="domain" description="HAMP" evidence="13">
    <location>
        <begin position="161"/>
        <end position="215"/>
    </location>
</feature>
<dbReference type="SUPFAM" id="SSF47384">
    <property type="entry name" value="Homodimeric domain of signal transducing histidine kinase"/>
    <property type="match status" value="1"/>
</dbReference>
<evidence type="ECO:0000256" key="8">
    <source>
        <dbReference type="ARBA" id="ARBA00022989"/>
    </source>
</evidence>
<evidence type="ECO:0000313" key="15">
    <source>
        <dbReference type="Proteomes" id="UP000011932"/>
    </source>
</evidence>
<dbReference type="SMART" id="SM00388">
    <property type="entry name" value="HisKA"/>
    <property type="match status" value="1"/>
</dbReference>
<dbReference type="GO" id="GO:0000155">
    <property type="term" value="F:phosphorelay sensor kinase activity"/>
    <property type="evidence" value="ECO:0007669"/>
    <property type="project" value="InterPro"/>
</dbReference>
<dbReference type="Gene3D" id="3.30.565.10">
    <property type="entry name" value="Histidine kinase-like ATPase, C-terminal domain"/>
    <property type="match status" value="1"/>
</dbReference>
<comment type="catalytic activity">
    <reaction evidence="1">
        <text>ATP + protein L-histidine = ADP + protein N-phospho-L-histidine.</text>
        <dbReference type="EC" id="2.7.13.3"/>
    </reaction>
</comment>
<evidence type="ECO:0000256" key="11">
    <source>
        <dbReference type="SAM" id="Phobius"/>
    </source>
</evidence>
<dbReference type="InterPro" id="IPR036890">
    <property type="entry name" value="HATPase_C_sf"/>
</dbReference>
<dbReference type="PRINTS" id="PR00344">
    <property type="entry name" value="BCTRLSENSOR"/>
</dbReference>
<evidence type="ECO:0000256" key="9">
    <source>
        <dbReference type="ARBA" id="ARBA00023012"/>
    </source>
</evidence>
<dbReference type="CDD" id="cd06225">
    <property type="entry name" value="HAMP"/>
    <property type="match status" value="1"/>
</dbReference>
<dbReference type="InterPro" id="IPR050428">
    <property type="entry name" value="TCS_sensor_his_kinase"/>
</dbReference>
<dbReference type="HOGENOM" id="CLU_000445_89_6_5"/>
<gene>
    <name evidence="14" type="ORF">A11S_1911</name>
</gene>
<evidence type="ECO:0000256" key="7">
    <source>
        <dbReference type="ARBA" id="ARBA00022777"/>
    </source>
</evidence>
<dbReference type="InterPro" id="IPR003661">
    <property type="entry name" value="HisK_dim/P_dom"/>
</dbReference>
<dbReference type="Proteomes" id="UP000011932">
    <property type="component" value="Chromosome"/>
</dbReference>
<sequence>MFTILLALSAGMLGYFLTEFGKREFLRESEAAINIEIAMLSTLAETKNDNLVPYIKRRGDNDPIVRFRYESVNGTLIAGAIDPMPNDIENFMEGVLRFTLNTADGAQVFAAKIHTFDDGSRVIVARNVNELITSHETLKHMTWMVMVLMLAVVIVSFGISYFVVSRINRIAATAQNIIETGDLSQRLSIDSEWDDLSSLATVLNEFLEKIESLMSGIREVSNNIAHDLRTPLTGLRSDIEALKNQPADPRKIDTLLADADRILGIFHALLRIANIEKGKRADFFRDFDLSRLLLDVAELYEPVAEEKMVKLETHISPGLFIKGDRDQIFQMCTNILDNAIKFAPPHSVVRVLAAVDGKRIALRVEDRGQGIPDHEKDDVFKHFYRCDSSRSTPGNGLGLSLVQAVVNQHQAKIILEDANPGLCVRILF</sequence>
<dbReference type="Gene3D" id="1.10.287.130">
    <property type="match status" value="1"/>
</dbReference>
<evidence type="ECO:0000256" key="2">
    <source>
        <dbReference type="ARBA" id="ARBA00004370"/>
    </source>
</evidence>
<keyword evidence="8 11" id="KW-1133">Transmembrane helix</keyword>
<keyword evidence="10 11" id="KW-0472">Membrane</keyword>
<dbReference type="SMART" id="SM00304">
    <property type="entry name" value="HAMP"/>
    <property type="match status" value="1"/>
</dbReference>
<evidence type="ECO:0000259" key="13">
    <source>
        <dbReference type="PROSITE" id="PS50885"/>
    </source>
</evidence>
<dbReference type="PROSITE" id="PS50885">
    <property type="entry name" value="HAMP"/>
    <property type="match status" value="1"/>
</dbReference>
<comment type="subcellular location">
    <subcellularLocation>
        <location evidence="2">Membrane</location>
    </subcellularLocation>
</comment>
<keyword evidence="5 14" id="KW-0808">Transferase</keyword>
<evidence type="ECO:0000256" key="5">
    <source>
        <dbReference type="ARBA" id="ARBA00022679"/>
    </source>
</evidence>
<dbReference type="InterPro" id="IPR005467">
    <property type="entry name" value="His_kinase_dom"/>
</dbReference>
<dbReference type="PANTHER" id="PTHR45436">
    <property type="entry name" value="SENSOR HISTIDINE KINASE YKOH"/>
    <property type="match status" value="1"/>
</dbReference>
<organism evidence="14 15">
    <name type="scientific">Micavibrio aeruginosavorus EPB</name>
    <dbReference type="NCBI Taxonomy" id="349215"/>
    <lineage>
        <taxon>Bacteria</taxon>
        <taxon>Pseudomonadati</taxon>
        <taxon>Bdellovibrionota</taxon>
        <taxon>Bdellovibrionia</taxon>
        <taxon>Bdellovibrionales</taxon>
        <taxon>Pseudobdellovibrionaceae</taxon>
        <taxon>Micavibrio</taxon>
    </lineage>
</organism>
<evidence type="ECO:0000256" key="10">
    <source>
        <dbReference type="ARBA" id="ARBA00023136"/>
    </source>
</evidence>
<reference evidence="14 15" key="1">
    <citation type="journal article" date="2013" name="ISME J.">
        <title>By their genes ye shall know them: genomic signatures of predatory bacteria.</title>
        <authorList>
            <person name="Pasternak Z."/>
            <person name="Pietrokovski S."/>
            <person name="Rotem O."/>
            <person name="Gophna U."/>
            <person name="Lurie-Weinberger M.N."/>
            <person name="Jurkevitch E."/>
        </authorList>
    </citation>
    <scope>NUCLEOTIDE SEQUENCE [LARGE SCALE GENOMIC DNA]</scope>
    <source>
        <strain evidence="14">EPB</strain>
    </source>
</reference>
<dbReference type="CDD" id="cd00075">
    <property type="entry name" value="HATPase"/>
    <property type="match status" value="1"/>
</dbReference>
<name>M4VH49_9BACT</name>
<dbReference type="InterPro" id="IPR003594">
    <property type="entry name" value="HATPase_dom"/>
</dbReference>
<dbReference type="CDD" id="cd00082">
    <property type="entry name" value="HisKA"/>
    <property type="match status" value="1"/>
</dbReference>
<dbReference type="InterPro" id="IPR003660">
    <property type="entry name" value="HAMP_dom"/>
</dbReference>
<dbReference type="Gene3D" id="6.10.340.10">
    <property type="match status" value="1"/>
</dbReference>
<dbReference type="RefSeq" id="WP_015468239.1">
    <property type="nucleotide sequence ID" value="NC_020812.1"/>
</dbReference>
<accession>M4VH49</accession>
<protein>
    <recommendedName>
        <fullName evidence="3">histidine kinase</fullName>
        <ecNumber evidence="3">2.7.13.3</ecNumber>
    </recommendedName>
</protein>
<dbReference type="SUPFAM" id="SSF55874">
    <property type="entry name" value="ATPase domain of HSP90 chaperone/DNA topoisomerase II/histidine kinase"/>
    <property type="match status" value="1"/>
</dbReference>
<dbReference type="OrthoDB" id="9815202at2"/>
<dbReference type="Pfam" id="PF02518">
    <property type="entry name" value="HATPase_c"/>
    <property type="match status" value="1"/>
</dbReference>
<dbReference type="SMART" id="SM00387">
    <property type="entry name" value="HATPase_c"/>
    <property type="match status" value="1"/>
</dbReference>
<dbReference type="InterPro" id="IPR004358">
    <property type="entry name" value="Sig_transdc_His_kin-like_C"/>
</dbReference>
<evidence type="ECO:0000256" key="6">
    <source>
        <dbReference type="ARBA" id="ARBA00022692"/>
    </source>
</evidence>
<evidence type="ECO:0000256" key="1">
    <source>
        <dbReference type="ARBA" id="ARBA00000085"/>
    </source>
</evidence>
<keyword evidence="6 11" id="KW-0812">Transmembrane</keyword>
<evidence type="ECO:0000313" key="14">
    <source>
        <dbReference type="EMBL" id="AGH98712.1"/>
    </source>
</evidence>
<evidence type="ECO:0000259" key="12">
    <source>
        <dbReference type="PROSITE" id="PS50109"/>
    </source>
</evidence>
<dbReference type="AlphaFoldDB" id="M4VH49"/>
<dbReference type="Pfam" id="PF00512">
    <property type="entry name" value="HisKA"/>
    <property type="match status" value="1"/>
</dbReference>
<keyword evidence="9" id="KW-0902">Two-component regulatory system</keyword>
<dbReference type="EC" id="2.7.13.3" evidence="3"/>
<keyword evidence="7" id="KW-0418">Kinase</keyword>
<dbReference type="PANTHER" id="PTHR45436:SF8">
    <property type="entry name" value="HISTIDINE KINASE"/>
    <property type="match status" value="1"/>
</dbReference>
<dbReference type="KEGG" id="man:A11S_1911"/>
<feature type="transmembrane region" description="Helical" evidence="11">
    <location>
        <begin position="141"/>
        <end position="164"/>
    </location>
</feature>
<dbReference type="STRING" id="349215.A11S_1911"/>
<dbReference type="EMBL" id="CP003538">
    <property type="protein sequence ID" value="AGH98712.1"/>
    <property type="molecule type" value="Genomic_DNA"/>
</dbReference>
<keyword evidence="4" id="KW-0597">Phosphoprotein</keyword>
<proteinExistence type="predicted"/>
<evidence type="ECO:0000256" key="3">
    <source>
        <dbReference type="ARBA" id="ARBA00012438"/>
    </source>
</evidence>
<dbReference type="GO" id="GO:0005886">
    <property type="term" value="C:plasma membrane"/>
    <property type="evidence" value="ECO:0007669"/>
    <property type="project" value="TreeGrafter"/>
</dbReference>